<protein>
    <submittedName>
        <fullName evidence="2">Uncharacterized protein</fullName>
    </submittedName>
</protein>
<dbReference type="Proteomes" id="UP000275078">
    <property type="component" value="Unassembled WGS sequence"/>
</dbReference>
<keyword evidence="1" id="KW-1133">Transmembrane helix</keyword>
<sequence length="218" mass="24696">MPTLSEVPTIIHPISDTLTSLSSFWTHLTSIRLIPQPSSTTFPMPERDYPIKSFTPVKLHVSVIQPGSVGTWAEPGNYTFEKLVRILELSHPGYIKEVSYPASNEFVPLTLGSFNDLVAASEPGEDGYYTVMIGLKKENPRPNWMERIKIYYNSCMAVQKLLFVFMSVYLLYSWVRFAKKLQQMIIPAIRQAVETVARVDARDVAEAALELRRARRGA</sequence>
<name>A0A3N4I1G6_ASCIM</name>
<gene>
    <name evidence="2" type="ORF">BJ508DRAFT_311733</name>
</gene>
<reference evidence="2 3" key="1">
    <citation type="journal article" date="2018" name="Nat. Ecol. Evol.">
        <title>Pezizomycetes genomes reveal the molecular basis of ectomycorrhizal truffle lifestyle.</title>
        <authorList>
            <person name="Murat C."/>
            <person name="Payen T."/>
            <person name="Noel B."/>
            <person name="Kuo A."/>
            <person name="Morin E."/>
            <person name="Chen J."/>
            <person name="Kohler A."/>
            <person name="Krizsan K."/>
            <person name="Balestrini R."/>
            <person name="Da Silva C."/>
            <person name="Montanini B."/>
            <person name="Hainaut M."/>
            <person name="Levati E."/>
            <person name="Barry K.W."/>
            <person name="Belfiori B."/>
            <person name="Cichocki N."/>
            <person name="Clum A."/>
            <person name="Dockter R.B."/>
            <person name="Fauchery L."/>
            <person name="Guy J."/>
            <person name="Iotti M."/>
            <person name="Le Tacon F."/>
            <person name="Lindquist E.A."/>
            <person name="Lipzen A."/>
            <person name="Malagnac F."/>
            <person name="Mello A."/>
            <person name="Molinier V."/>
            <person name="Miyauchi S."/>
            <person name="Poulain J."/>
            <person name="Riccioni C."/>
            <person name="Rubini A."/>
            <person name="Sitrit Y."/>
            <person name="Splivallo R."/>
            <person name="Traeger S."/>
            <person name="Wang M."/>
            <person name="Zifcakova L."/>
            <person name="Wipf D."/>
            <person name="Zambonelli A."/>
            <person name="Paolocci F."/>
            <person name="Nowrousian M."/>
            <person name="Ottonello S."/>
            <person name="Baldrian P."/>
            <person name="Spatafora J.W."/>
            <person name="Henrissat B."/>
            <person name="Nagy L.G."/>
            <person name="Aury J.M."/>
            <person name="Wincker P."/>
            <person name="Grigoriev I.V."/>
            <person name="Bonfante P."/>
            <person name="Martin F.M."/>
        </authorList>
    </citation>
    <scope>NUCLEOTIDE SEQUENCE [LARGE SCALE GENOMIC DNA]</scope>
    <source>
        <strain evidence="2 3">RN42</strain>
    </source>
</reference>
<evidence type="ECO:0000313" key="3">
    <source>
        <dbReference type="Proteomes" id="UP000275078"/>
    </source>
</evidence>
<keyword evidence="3" id="KW-1185">Reference proteome</keyword>
<evidence type="ECO:0000313" key="2">
    <source>
        <dbReference type="EMBL" id="RPA75734.1"/>
    </source>
</evidence>
<evidence type="ECO:0000256" key="1">
    <source>
        <dbReference type="SAM" id="Phobius"/>
    </source>
</evidence>
<organism evidence="2 3">
    <name type="scientific">Ascobolus immersus RN42</name>
    <dbReference type="NCBI Taxonomy" id="1160509"/>
    <lineage>
        <taxon>Eukaryota</taxon>
        <taxon>Fungi</taxon>
        <taxon>Dikarya</taxon>
        <taxon>Ascomycota</taxon>
        <taxon>Pezizomycotina</taxon>
        <taxon>Pezizomycetes</taxon>
        <taxon>Pezizales</taxon>
        <taxon>Ascobolaceae</taxon>
        <taxon>Ascobolus</taxon>
    </lineage>
</organism>
<accession>A0A3N4I1G6</accession>
<proteinExistence type="predicted"/>
<keyword evidence="1" id="KW-0472">Membrane</keyword>
<keyword evidence="1" id="KW-0812">Transmembrane</keyword>
<feature type="transmembrane region" description="Helical" evidence="1">
    <location>
        <begin position="150"/>
        <end position="172"/>
    </location>
</feature>
<dbReference type="EMBL" id="ML119758">
    <property type="protein sequence ID" value="RPA75734.1"/>
    <property type="molecule type" value="Genomic_DNA"/>
</dbReference>
<dbReference type="AlphaFoldDB" id="A0A3N4I1G6"/>